<dbReference type="AlphaFoldDB" id="A0A1X0NI07"/>
<evidence type="ECO:0000313" key="2">
    <source>
        <dbReference type="Proteomes" id="UP000192257"/>
    </source>
</evidence>
<keyword evidence="2" id="KW-1185">Reference proteome</keyword>
<dbReference type="EMBL" id="NBCO01000046">
    <property type="protein sequence ID" value="ORC84287.1"/>
    <property type="molecule type" value="Genomic_DNA"/>
</dbReference>
<dbReference type="RefSeq" id="XP_028878353.1">
    <property type="nucleotide sequence ID" value="XM_029030285.1"/>
</dbReference>
<name>A0A1X0NI07_9TRYP</name>
<protein>
    <submittedName>
        <fullName evidence="1">Putative dynamin-like protein</fullName>
    </submittedName>
</protein>
<organism evidence="1 2">
    <name type="scientific">Trypanosoma theileri</name>
    <dbReference type="NCBI Taxonomy" id="67003"/>
    <lineage>
        <taxon>Eukaryota</taxon>
        <taxon>Discoba</taxon>
        <taxon>Euglenozoa</taxon>
        <taxon>Kinetoplastea</taxon>
        <taxon>Metakinetoplastina</taxon>
        <taxon>Trypanosomatida</taxon>
        <taxon>Trypanosomatidae</taxon>
        <taxon>Trypanosoma</taxon>
    </lineage>
</organism>
<evidence type="ECO:0000313" key="1">
    <source>
        <dbReference type="EMBL" id="ORC84287.1"/>
    </source>
</evidence>
<dbReference type="VEuPathDB" id="TriTrypDB:TM35_000461060"/>
<dbReference type="Proteomes" id="UP000192257">
    <property type="component" value="Unassembled WGS sequence"/>
</dbReference>
<accession>A0A1X0NI07</accession>
<gene>
    <name evidence="1" type="ORF">TM35_000461060</name>
</gene>
<reference evidence="1 2" key="1">
    <citation type="submission" date="2017-03" db="EMBL/GenBank/DDBJ databases">
        <title>An alternative strategy for trypanosome survival in the mammalian bloodstream revealed through genome and transcriptome analysis of the ubiquitous bovine parasite Trypanosoma (Megatrypanum) theileri.</title>
        <authorList>
            <person name="Kelly S."/>
            <person name="Ivens A."/>
            <person name="Mott A."/>
            <person name="O'Neill E."/>
            <person name="Emms D."/>
            <person name="Macleod O."/>
            <person name="Voorheis P."/>
            <person name="Matthews J."/>
            <person name="Matthews K."/>
            <person name="Carrington M."/>
        </authorList>
    </citation>
    <scope>NUCLEOTIDE SEQUENCE [LARGE SCALE GENOMIC DNA]</scope>
    <source>
        <strain evidence="1">Edinburgh</strain>
    </source>
</reference>
<dbReference type="OrthoDB" id="248381at2759"/>
<proteinExistence type="predicted"/>
<sequence>MSSHKKSIFVAVGAAAAAGFVVGAGVYFFTKGKHTPTNDDEDAFNITADGAPGVKVNLKEGTSVLKETNITSQVGKSDSAGQKGKKPLDAALAENELLTEALNEIGMDAPAERAKTLVTSAGKSNDKGTKEDRKEFPNLGLSMAVPKGWEIREDLSPFPLVAVLTVWNQDLVIEDDHQRIGAVPTILLSVEDVRGDNDDLAEYKDRCKDATVNQLLMMTGGAIEPKVTKDSPVQDGPFRHVVEFTQSLPPFYDIVVFNLLEVRNCIAYNFQIMCSPSVLPQYKSMFMEMARSVRIVGNLSTAIGYVELHTGSLKIDIDTNWSWDYPGKNNALATFTTSSMSKKEEISLYAEGTVPTTTYKPQEEKNMDGVHIVSAFDGSQQQKTLTYNGYVLVVKPLQKSISYLIEEELIVILKSVTPSTEKSNPKKSGTFINKEHGYLVDVVRGGRLVASRIGGYQVVYAPCGVAETMDEEQPPTVTIRIGYPETDPECMSSLDEWEEQIKEKTEGDIKEITRTTITGERCLTVVSQNMDEIAPGQRMEVCTKLFIFVRNGKTTLIRWSSAVGLWKKFERDMNAFVDSFRFI</sequence>
<dbReference type="GeneID" id="39990065"/>
<comment type="caution">
    <text evidence="1">The sequence shown here is derived from an EMBL/GenBank/DDBJ whole genome shotgun (WGS) entry which is preliminary data.</text>
</comment>